<dbReference type="EMBL" id="MN739392">
    <property type="protein sequence ID" value="QHT02328.1"/>
    <property type="molecule type" value="Genomic_DNA"/>
</dbReference>
<dbReference type="InterPro" id="IPR004971">
    <property type="entry name" value="mRNA_G-N7_MeTrfase_dom"/>
</dbReference>
<sequence length="1039" mass="119461">MEISKNDPIFTIIDGLVATGAAGTDMEHIIKMENEDLWNEDNYYNFVNIMEGAGFTETTEPQVLHVYASDYLLTIKGAKKILYYSNHNNYKYDDSLVSWYNHSVVSKNNVNMLFNSRLTFLNIRKTRIDTDTAPVSNWDNMRKYYKINKCITYTDAATNIKYIVNISKSHDRDYYEANDADYHLGLAKAKIINKTQKYEFYIDITNTDKDNIIPAIIKMEQALHLNSFIISKSQQADVINDYGALVKADIHTWKYDDKKPPLLAPKPFTLERINMLNPDDYAHGYGITSILTEYTVTEKADGERLLMYINGLGGVYLINNSHQVIDTGLKSPAELYNSLIDGEYIVCNKRKDNSSVGLYASFDMYYYNGKRITQLPLMGDGGASASASGSGSGSGSEGSSSDCRYNYLKKTEKLLKTKSDFVIEYIVKEHLYSKDILEDCKGILANSTAYPYDIDGLIFTPAKLAVLSNYANKPEPLTEKLGWSKVLKWKPPEQNSIDFLVKKAGNITIDTVNYADFKLHVGYNVSQIENYTMKEVFNYIYRYKQYKEEIKKREKYISSPFKPEYYYENGVDSSLVKIRANKEIRCDNGDKMENDIIVEFNYDSSERNPAMRWKPMRVREDKTRIYRQGMSLKAAGDISTVSKTMNDFSTACNIWRTIHNPISQSNIMGDEPIVNNMDVAELNANDTYYLRAIKSEARLSHYMMVFHNHGVKDMLYSKPAKKRSIVELACGQAGDLPRWINNEYGFVLGVDLVKNNVYNPTDGAYSRLLKERSKFMYLNKKEMKENRGLRFPDMVFAVGDCGKPIMTGECSINDNQALNDRDSYDVLKMVFRKGHKNNDTQFNSIIGKGMRGFDVCSCMFSIHYFFKSEDMLDGFLTNVSQLLNDGGVFFCTFMDGEKIESDIENNGGDKIEGFKNLSKRKDDRGEPIWAILRSYDKEDASSSIYNKKINVFIETIGKLIPEYVVSYKFLVEKCKEYGLNIKESELFSETFNRFKDNLDELKDTKDYLYKSIVELEKDENKDLKRFSFFNRWCVFEKTA</sequence>
<proteinExistence type="predicted"/>
<evidence type="ECO:0000256" key="5">
    <source>
        <dbReference type="ARBA" id="ARBA00022884"/>
    </source>
</evidence>
<dbReference type="EC" id="2.1.1.56" evidence="1"/>
<feature type="domain" description="MRNA cap 0 methyltransferase" evidence="6">
    <location>
        <begin position="699"/>
        <end position="1038"/>
    </location>
</feature>
<dbReference type="Gene3D" id="3.40.50.150">
    <property type="entry name" value="Vaccinia Virus protein VP39"/>
    <property type="match status" value="1"/>
</dbReference>
<evidence type="ECO:0000256" key="4">
    <source>
        <dbReference type="ARBA" id="ARBA00022691"/>
    </source>
</evidence>
<dbReference type="PANTHER" id="PTHR12189:SF2">
    <property type="entry name" value="MRNA CAP GUANINE-N7 METHYLTRANSFERASE"/>
    <property type="match status" value="1"/>
</dbReference>
<dbReference type="InterPro" id="IPR001339">
    <property type="entry name" value="mRNA_cap_enzyme_adenylation"/>
</dbReference>
<organism evidence="7">
    <name type="scientific">viral metagenome</name>
    <dbReference type="NCBI Taxonomy" id="1070528"/>
    <lineage>
        <taxon>unclassified sequences</taxon>
        <taxon>metagenomes</taxon>
        <taxon>organismal metagenomes</taxon>
    </lineage>
</organism>
<dbReference type="PROSITE" id="PS51562">
    <property type="entry name" value="RNA_CAP0_MT"/>
    <property type="match status" value="1"/>
</dbReference>
<keyword evidence="4" id="KW-0949">S-adenosyl-L-methionine</keyword>
<dbReference type="GO" id="GO:0004482">
    <property type="term" value="F:mRNA 5'-cap (guanine-N7-)-methyltransferase activity"/>
    <property type="evidence" value="ECO:0007669"/>
    <property type="project" value="UniProtKB-EC"/>
</dbReference>
<reference evidence="7" key="1">
    <citation type="journal article" date="2020" name="Nature">
        <title>Giant virus diversity and host interactions through global metagenomics.</title>
        <authorList>
            <person name="Schulz F."/>
            <person name="Roux S."/>
            <person name="Paez-Espino D."/>
            <person name="Jungbluth S."/>
            <person name="Walsh D.A."/>
            <person name="Denef V.J."/>
            <person name="McMahon K.D."/>
            <person name="Konstantinidis K.T."/>
            <person name="Eloe-Fadrosh E.A."/>
            <person name="Kyrpides N.C."/>
            <person name="Woyke T."/>
        </authorList>
    </citation>
    <scope>NUCLEOTIDE SEQUENCE</scope>
    <source>
        <strain evidence="7">GVMAG-M-3300020565-3</strain>
    </source>
</reference>
<keyword evidence="2" id="KW-0489">Methyltransferase</keyword>
<protein>
    <recommendedName>
        <fullName evidence="1">mRNA (guanine-N(7))-methyltransferase</fullName>
        <ecNumber evidence="1">2.1.1.56</ecNumber>
    </recommendedName>
</protein>
<dbReference type="AlphaFoldDB" id="A0A6C0CCL6"/>
<name>A0A6C0CCL6_9ZZZZ</name>
<dbReference type="Gene3D" id="2.40.50.140">
    <property type="entry name" value="Nucleic acid-binding proteins"/>
    <property type="match status" value="1"/>
</dbReference>
<accession>A0A6C0CCL6</accession>
<keyword evidence="3" id="KW-0808">Transferase</keyword>
<evidence type="ECO:0000313" key="7">
    <source>
        <dbReference type="EMBL" id="QHT02328.1"/>
    </source>
</evidence>
<dbReference type="InterPro" id="IPR029063">
    <property type="entry name" value="SAM-dependent_MTases_sf"/>
</dbReference>
<evidence type="ECO:0000256" key="2">
    <source>
        <dbReference type="ARBA" id="ARBA00022603"/>
    </source>
</evidence>
<dbReference type="InterPro" id="IPR012340">
    <property type="entry name" value="NA-bd_OB-fold"/>
</dbReference>
<evidence type="ECO:0000256" key="1">
    <source>
        <dbReference type="ARBA" id="ARBA00011926"/>
    </source>
</evidence>
<evidence type="ECO:0000256" key="3">
    <source>
        <dbReference type="ARBA" id="ARBA00022679"/>
    </source>
</evidence>
<dbReference type="GO" id="GO:0004484">
    <property type="term" value="F:mRNA guanylyltransferase activity"/>
    <property type="evidence" value="ECO:0007669"/>
    <property type="project" value="InterPro"/>
</dbReference>
<dbReference type="Pfam" id="PF03291">
    <property type="entry name" value="mRNA_G-N7_MeTrfase"/>
    <property type="match status" value="1"/>
</dbReference>
<dbReference type="Gene3D" id="3.30.470.30">
    <property type="entry name" value="DNA ligase/mRNA capping enzyme"/>
    <property type="match status" value="1"/>
</dbReference>
<dbReference type="GO" id="GO:0005634">
    <property type="term" value="C:nucleus"/>
    <property type="evidence" value="ECO:0007669"/>
    <property type="project" value="TreeGrafter"/>
</dbReference>
<dbReference type="InterPro" id="IPR039753">
    <property type="entry name" value="RG7MT1"/>
</dbReference>
<dbReference type="GO" id="GO:0003723">
    <property type="term" value="F:RNA binding"/>
    <property type="evidence" value="ECO:0007669"/>
    <property type="project" value="UniProtKB-KW"/>
</dbReference>
<dbReference type="PANTHER" id="PTHR12189">
    <property type="entry name" value="MRNA GUANINE-7- METHYLTRANSFERASE"/>
    <property type="match status" value="1"/>
</dbReference>
<keyword evidence="5" id="KW-0694">RNA-binding</keyword>
<dbReference type="Pfam" id="PF01331">
    <property type="entry name" value="mRNA_cap_enzyme"/>
    <property type="match status" value="1"/>
</dbReference>
<evidence type="ECO:0000259" key="6">
    <source>
        <dbReference type="PROSITE" id="PS51562"/>
    </source>
</evidence>
<dbReference type="SUPFAM" id="SSF53335">
    <property type="entry name" value="S-adenosyl-L-methionine-dependent methyltransferases"/>
    <property type="match status" value="1"/>
</dbReference>
<dbReference type="GO" id="GO:0005524">
    <property type="term" value="F:ATP binding"/>
    <property type="evidence" value="ECO:0007669"/>
    <property type="project" value="InterPro"/>
</dbReference>
<dbReference type="SUPFAM" id="SSF56091">
    <property type="entry name" value="DNA ligase/mRNA capping enzyme, catalytic domain"/>
    <property type="match status" value="1"/>
</dbReference>